<proteinExistence type="predicted"/>
<gene>
    <name evidence="2" type="ORF">AB6A40_008812</name>
</gene>
<keyword evidence="1" id="KW-1133">Transmembrane helix</keyword>
<reference evidence="2 3" key="1">
    <citation type="submission" date="2024-08" db="EMBL/GenBank/DDBJ databases">
        <title>Gnathostoma spinigerum genome.</title>
        <authorList>
            <person name="Gonzalez-Bertolin B."/>
            <person name="Monzon S."/>
            <person name="Zaballos A."/>
            <person name="Jimenez P."/>
            <person name="Dekumyoy P."/>
            <person name="Varona S."/>
            <person name="Cuesta I."/>
            <person name="Sumanam S."/>
            <person name="Adisakwattana P."/>
            <person name="Gasser R.B."/>
            <person name="Hernandez-Gonzalez A."/>
            <person name="Young N.D."/>
            <person name="Perteguer M.J."/>
        </authorList>
    </citation>
    <scope>NUCLEOTIDE SEQUENCE [LARGE SCALE GENOMIC DNA]</scope>
    <source>
        <strain evidence="2">AL3</strain>
        <tissue evidence="2">Liver</tissue>
    </source>
</reference>
<feature type="non-terminal residue" evidence="2">
    <location>
        <position position="1"/>
    </location>
</feature>
<name>A0ABD6EQ70_9BILA</name>
<dbReference type="EMBL" id="JBGFUD010008491">
    <property type="protein sequence ID" value="MFH4982103.1"/>
    <property type="molecule type" value="Genomic_DNA"/>
</dbReference>
<dbReference type="AlphaFoldDB" id="A0ABD6EQ70"/>
<evidence type="ECO:0000256" key="1">
    <source>
        <dbReference type="SAM" id="Phobius"/>
    </source>
</evidence>
<keyword evidence="1" id="KW-0812">Transmembrane</keyword>
<comment type="caution">
    <text evidence="2">The sequence shown here is derived from an EMBL/GenBank/DDBJ whole genome shotgun (WGS) entry which is preliminary data.</text>
</comment>
<dbReference type="Proteomes" id="UP001608902">
    <property type="component" value="Unassembled WGS sequence"/>
</dbReference>
<organism evidence="2 3">
    <name type="scientific">Gnathostoma spinigerum</name>
    <dbReference type="NCBI Taxonomy" id="75299"/>
    <lineage>
        <taxon>Eukaryota</taxon>
        <taxon>Metazoa</taxon>
        <taxon>Ecdysozoa</taxon>
        <taxon>Nematoda</taxon>
        <taxon>Chromadorea</taxon>
        <taxon>Rhabditida</taxon>
        <taxon>Spirurina</taxon>
        <taxon>Gnathostomatomorpha</taxon>
        <taxon>Gnathostomatoidea</taxon>
        <taxon>Gnathostomatidae</taxon>
        <taxon>Gnathostoma</taxon>
    </lineage>
</organism>
<sequence>RIMSRAEEHEWRTDPMNRFNACLVARALLKRFKESYAMAVGKITTVPNLVCVAVCILSLNAEVILHSESMANRMEPLCSIYYKAHLNFEELQKTQADGVLCNNLRVIPQMARLHLIFVFICAFLQQVSIFLLSKACYLFLCNSFQNS</sequence>
<feature type="transmembrane region" description="Helical" evidence="1">
    <location>
        <begin position="115"/>
        <end position="140"/>
    </location>
</feature>
<evidence type="ECO:0000313" key="3">
    <source>
        <dbReference type="Proteomes" id="UP001608902"/>
    </source>
</evidence>
<evidence type="ECO:0000313" key="2">
    <source>
        <dbReference type="EMBL" id="MFH4982103.1"/>
    </source>
</evidence>
<keyword evidence="3" id="KW-1185">Reference proteome</keyword>
<accession>A0ABD6EQ70</accession>
<protein>
    <submittedName>
        <fullName evidence="2">Uncharacterized protein</fullName>
    </submittedName>
</protein>
<keyword evidence="1" id="KW-0472">Membrane</keyword>